<feature type="region of interest" description="Disordered" evidence="1">
    <location>
        <begin position="1"/>
        <end position="27"/>
    </location>
</feature>
<dbReference type="EMBL" id="GISG01257830">
    <property type="protein sequence ID" value="MBA4673143.1"/>
    <property type="molecule type" value="Transcribed_RNA"/>
</dbReference>
<reference evidence="2" key="1">
    <citation type="journal article" date="2013" name="J. Plant Res.">
        <title>Effect of fungi and light on seed germination of three Opuntia species from semiarid lands of central Mexico.</title>
        <authorList>
            <person name="Delgado-Sanchez P."/>
            <person name="Jimenez-Bremont J.F."/>
            <person name="Guerrero-Gonzalez Mde L."/>
            <person name="Flores J."/>
        </authorList>
    </citation>
    <scope>NUCLEOTIDE SEQUENCE</scope>
    <source>
        <tissue evidence="2">Cladode</tissue>
    </source>
</reference>
<evidence type="ECO:0000256" key="1">
    <source>
        <dbReference type="SAM" id="MobiDB-lite"/>
    </source>
</evidence>
<feature type="compositionally biased region" description="Basic and acidic residues" evidence="1">
    <location>
        <begin position="1"/>
        <end position="12"/>
    </location>
</feature>
<dbReference type="EMBL" id="GISG01257836">
    <property type="protein sequence ID" value="MBA4673147.1"/>
    <property type="molecule type" value="Transcribed_RNA"/>
</dbReference>
<sequence length="149" mass="15555">MVHLVKAKDTKPHRIPSKRYSGSSLAERKSYTGTLNAGSAPRPTSDTTEAITALIMTIEVVDVSDTAESADGHKTDSTAKKQPATVALNPEASPAADPAATRGTFLLVAPNKLAMPLAIEEPISTLGPSGPNEFPVPRVIHAATVFKNG</sequence>
<proteinExistence type="predicted"/>
<feature type="compositionally biased region" description="Basic and acidic residues" evidence="1">
    <location>
        <begin position="70"/>
        <end position="79"/>
    </location>
</feature>
<dbReference type="AlphaFoldDB" id="A0A7C9F855"/>
<dbReference type="EMBL" id="GISG01257833">
    <property type="protein sequence ID" value="MBA4673144.1"/>
    <property type="molecule type" value="Transcribed_RNA"/>
</dbReference>
<reference evidence="2" key="2">
    <citation type="submission" date="2020-07" db="EMBL/GenBank/DDBJ databases">
        <authorList>
            <person name="Vera ALvarez R."/>
            <person name="Arias-Moreno D.M."/>
            <person name="Jimenez-Jacinto V."/>
            <person name="Jimenez-Bremont J.F."/>
            <person name="Swaminathan K."/>
            <person name="Moose S.P."/>
            <person name="Guerrero-Gonzalez M.L."/>
            <person name="Marino-Ramirez L."/>
            <person name="Landsman D."/>
            <person name="Rodriguez-Kessler M."/>
            <person name="Delgado-Sanchez P."/>
        </authorList>
    </citation>
    <scope>NUCLEOTIDE SEQUENCE</scope>
    <source>
        <tissue evidence="2">Cladode</tissue>
    </source>
</reference>
<protein>
    <submittedName>
        <fullName evidence="2">Uncharacterized protein</fullName>
    </submittedName>
</protein>
<dbReference type="EMBL" id="GISG01257834">
    <property type="protein sequence ID" value="MBA4673145.1"/>
    <property type="molecule type" value="Transcribed_RNA"/>
</dbReference>
<organism evidence="2">
    <name type="scientific">Opuntia streptacantha</name>
    <name type="common">Prickly pear cactus</name>
    <name type="synonym">Opuntia cardona</name>
    <dbReference type="NCBI Taxonomy" id="393608"/>
    <lineage>
        <taxon>Eukaryota</taxon>
        <taxon>Viridiplantae</taxon>
        <taxon>Streptophyta</taxon>
        <taxon>Embryophyta</taxon>
        <taxon>Tracheophyta</taxon>
        <taxon>Spermatophyta</taxon>
        <taxon>Magnoliopsida</taxon>
        <taxon>eudicotyledons</taxon>
        <taxon>Gunneridae</taxon>
        <taxon>Pentapetalae</taxon>
        <taxon>Caryophyllales</taxon>
        <taxon>Cactineae</taxon>
        <taxon>Cactaceae</taxon>
        <taxon>Opuntioideae</taxon>
        <taxon>Opuntia</taxon>
    </lineage>
</organism>
<evidence type="ECO:0000313" key="2">
    <source>
        <dbReference type="EMBL" id="MBA4673144.1"/>
    </source>
</evidence>
<name>A0A7C9F855_OPUST</name>
<accession>A0A7C9F855</accession>
<feature type="region of interest" description="Disordered" evidence="1">
    <location>
        <begin position="66"/>
        <end position="98"/>
    </location>
</feature>